<comment type="subcellular location">
    <subcellularLocation>
        <location evidence="9">Cytoplasm</location>
    </subcellularLocation>
</comment>
<dbReference type="Pfam" id="PF07521">
    <property type="entry name" value="RMMBL"/>
    <property type="match status" value="1"/>
</dbReference>
<dbReference type="NCBIfam" id="TIGR00649">
    <property type="entry name" value="MG423"/>
    <property type="match status" value="1"/>
</dbReference>
<dbReference type="CDD" id="cd07714">
    <property type="entry name" value="RNaseJ_MBL-fold"/>
    <property type="match status" value="1"/>
</dbReference>
<organism evidence="14 15">
    <name type="scientific">Desulfovibrio piger</name>
    <dbReference type="NCBI Taxonomy" id="901"/>
    <lineage>
        <taxon>Bacteria</taxon>
        <taxon>Pseudomonadati</taxon>
        <taxon>Thermodesulfobacteriota</taxon>
        <taxon>Desulfovibrionia</taxon>
        <taxon>Desulfovibrionales</taxon>
        <taxon>Desulfovibrionaceae</taxon>
        <taxon>Desulfovibrio</taxon>
    </lineage>
</organism>
<dbReference type="InterPro" id="IPR042173">
    <property type="entry name" value="RNase_J_2"/>
</dbReference>
<evidence type="ECO:0000256" key="5">
    <source>
        <dbReference type="ARBA" id="ARBA00022801"/>
    </source>
</evidence>
<protein>
    <recommendedName>
        <fullName evidence="9">Ribonuclease J</fullName>
        <shortName evidence="9">RNase J</shortName>
        <ecNumber evidence="9">3.1.-.-</ecNumber>
    </recommendedName>
</protein>
<comment type="function">
    <text evidence="9">An RNase that has 5'-3' exonuclease and possibly endonuclease activity. Involved in maturation of rRNA and in some organisms also mRNA maturation and/or decay.</text>
</comment>
<feature type="domain" description="Metallo-beta-lactamase" evidence="13">
    <location>
        <begin position="20"/>
        <end position="197"/>
    </location>
</feature>
<dbReference type="GO" id="GO:0003723">
    <property type="term" value="F:RNA binding"/>
    <property type="evidence" value="ECO:0007669"/>
    <property type="project" value="UniProtKB-UniRule"/>
</dbReference>
<dbReference type="InterPro" id="IPR004613">
    <property type="entry name" value="RNase_J"/>
</dbReference>
<accession>A0A1K1LF19</accession>
<dbReference type="PANTHER" id="PTHR43694:SF1">
    <property type="entry name" value="RIBONUCLEASE J"/>
    <property type="match status" value="1"/>
</dbReference>
<feature type="active site" description="Proton acceptor" evidence="10">
    <location>
        <position position="370"/>
    </location>
</feature>
<dbReference type="GO" id="GO:0006364">
    <property type="term" value="P:rRNA processing"/>
    <property type="evidence" value="ECO:0007669"/>
    <property type="project" value="UniProtKB-UniRule"/>
</dbReference>
<dbReference type="InterPro" id="IPR001587">
    <property type="entry name" value="RNase_J_CS"/>
</dbReference>
<evidence type="ECO:0000256" key="12">
    <source>
        <dbReference type="PIRSR" id="PIRSR004803-3"/>
    </source>
</evidence>
<dbReference type="AlphaFoldDB" id="A0A1K1LF19"/>
<dbReference type="EC" id="3.1.-.-" evidence="9"/>
<keyword evidence="12" id="KW-0106">Calcium</keyword>
<dbReference type="KEGG" id="dpg:DESPIGER_1454"/>
<evidence type="ECO:0000256" key="6">
    <source>
        <dbReference type="ARBA" id="ARBA00022833"/>
    </source>
</evidence>
<feature type="binding site" evidence="12">
    <location>
        <position position="75"/>
    </location>
    <ligand>
        <name>Zn(2+)</name>
        <dbReference type="ChEBI" id="CHEBI:29105"/>
        <label>1</label>
        <note>catalytic</note>
    </ligand>
</feature>
<dbReference type="GO" id="GO:0004521">
    <property type="term" value="F:RNA endonuclease activity"/>
    <property type="evidence" value="ECO:0007669"/>
    <property type="project" value="UniProtKB-UniRule"/>
</dbReference>
<evidence type="ECO:0000256" key="9">
    <source>
        <dbReference type="HAMAP-Rule" id="MF_01491"/>
    </source>
</evidence>
<dbReference type="HAMAP" id="MF_01491">
    <property type="entry name" value="RNase_J_bact"/>
    <property type="match status" value="1"/>
</dbReference>
<gene>
    <name evidence="9" type="primary">rnj</name>
    <name evidence="14" type="ORF">DESPIGER_1454</name>
</gene>
<keyword evidence="1 9" id="KW-0963">Cytoplasm</keyword>
<dbReference type="InterPro" id="IPR041636">
    <property type="entry name" value="RNase_J_C"/>
</dbReference>
<evidence type="ECO:0000256" key="2">
    <source>
        <dbReference type="ARBA" id="ARBA00022722"/>
    </source>
</evidence>
<dbReference type="Pfam" id="PF22505">
    <property type="entry name" value="RNase_J_b_CASP"/>
    <property type="match status" value="1"/>
</dbReference>
<comment type="cofactor">
    <cofactor evidence="12">
        <name>Zn(2+)</name>
        <dbReference type="ChEBI" id="CHEBI:29105"/>
    </cofactor>
    <text evidence="12">Binds 2 Zn(2+) ions per subunit. It is not clear if Zn(2+) or Mg(2+) is physiologically important.</text>
</comment>
<evidence type="ECO:0000256" key="10">
    <source>
        <dbReference type="PIRSR" id="PIRSR004803-1"/>
    </source>
</evidence>
<dbReference type="SMART" id="SM00849">
    <property type="entry name" value="Lactamase_B"/>
    <property type="match status" value="1"/>
</dbReference>
<keyword evidence="2 9" id="KW-0540">Nuclease</keyword>
<evidence type="ECO:0000256" key="7">
    <source>
        <dbReference type="ARBA" id="ARBA00022839"/>
    </source>
</evidence>
<evidence type="ECO:0000256" key="8">
    <source>
        <dbReference type="ARBA" id="ARBA00022884"/>
    </source>
</evidence>
<feature type="binding site" evidence="12">
    <location>
        <position position="164"/>
    </location>
    <ligand>
        <name>Zn(2+)</name>
        <dbReference type="ChEBI" id="CHEBI:29105"/>
        <label>2</label>
        <note>catalytic</note>
    </ligand>
</feature>
<dbReference type="Gene3D" id="3.40.50.10710">
    <property type="entry name" value="Metallo-hydrolase/oxidoreductase"/>
    <property type="match status" value="1"/>
</dbReference>
<dbReference type="OrthoDB" id="9770211at2"/>
<dbReference type="GO" id="GO:0005737">
    <property type="term" value="C:cytoplasm"/>
    <property type="evidence" value="ECO:0007669"/>
    <property type="project" value="UniProtKB-SubCell"/>
</dbReference>
<feature type="binding site" evidence="12">
    <location>
        <position position="73"/>
    </location>
    <ligand>
        <name>Zn(2+)</name>
        <dbReference type="ChEBI" id="CHEBI:29105"/>
        <label>1</label>
        <note>catalytic</note>
    </ligand>
</feature>
<dbReference type="Pfam" id="PF17770">
    <property type="entry name" value="RNase_J_C"/>
    <property type="match status" value="1"/>
</dbReference>
<evidence type="ECO:0000256" key="1">
    <source>
        <dbReference type="ARBA" id="ARBA00022490"/>
    </source>
</evidence>
<sequence length="554" mass="60782">MSDSERFLTVTPLGGLGEIGLNCQLWETAAGVVMVDCGLMFPDDFHLGVDVVIPHFGAVSGVRDKLLGIVLTHGHEDHIGALPWLVPQLRGTRIYGSYFTLALVEHKLREHELLDWVELCPVEPGDKVVLGDMTFHFFPVCHSIPEGFGLGVETPVGRVVHSGDFKIDPQPLAGSGTDLATFRDFAGPQGARLLFSDSTNVERDGRSLTERAVMESLGKVFDEAPGRIVVTLFSSHIQRIQEVFDLARERGRTVVISGKSLANNIEMARDLGIAKLPPSFFNAHNGVPDLPDEQLVLVVTGAQGEPLSALSRMVLGGHRQLSIRKGDTVVMSSRMIPGNVKAVSRLINEMYRLGATVLYESVRAIHASGHAHRDELRELLGAVRPEYFVPVHGEYRHLFKHGQLARECGVRPDNVVLLEDGCPLTLLPDGIRLEPPVPVECTLVDGKGVGDVGSAVLRERRILGDEGMVIVVLVLDAETGSVLHGPEMFSKGFVFEQHYSHVLEDAKCLVLDEIESVRPGQLTRLQEGIRASLRRFFRRVLERDPVVVPIVSEV</sequence>
<dbReference type="InterPro" id="IPR036866">
    <property type="entry name" value="RibonucZ/Hydroxyglut_hydro"/>
</dbReference>
<evidence type="ECO:0000313" key="14">
    <source>
        <dbReference type="EMBL" id="SFV73299.1"/>
    </source>
</evidence>
<proteinExistence type="inferred from homology"/>
<feature type="binding site" evidence="9 11">
    <location>
        <begin position="366"/>
        <end position="370"/>
    </location>
    <ligand>
        <name>substrate</name>
    </ligand>
</feature>
<evidence type="ECO:0000256" key="4">
    <source>
        <dbReference type="ARBA" id="ARBA00022759"/>
    </source>
</evidence>
<dbReference type="EMBL" id="LT630450">
    <property type="protein sequence ID" value="SFV73299.1"/>
    <property type="molecule type" value="Genomic_DNA"/>
</dbReference>
<evidence type="ECO:0000256" key="3">
    <source>
        <dbReference type="ARBA" id="ARBA00022723"/>
    </source>
</evidence>
<dbReference type="InterPro" id="IPR030854">
    <property type="entry name" value="RNase_J_bac"/>
</dbReference>
<dbReference type="GO" id="GO:0004534">
    <property type="term" value="F:5'-3' RNA exonuclease activity"/>
    <property type="evidence" value="ECO:0007669"/>
    <property type="project" value="UniProtKB-UniRule"/>
</dbReference>
<dbReference type="Gene3D" id="3.60.15.10">
    <property type="entry name" value="Ribonuclease Z/Hydroxyacylglutathione hydrolase-like"/>
    <property type="match status" value="1"/>
</dbReference>
<keyword evidence="6 12" id="KW-0862">Zinc</keyword>
<dbReference type="GO" id="GO:0008270">
    <property type="term" value="F:zinc ion binding"/>
    <property type="evidence" value="ECO:0007669"/>
    <property type="project" value="InterPro"/>
</dbReference>
<keyword evidence="7 9" id="KW-0269">Exonuclease</keyword>
<dbReference type="InterPro" id="IPR011108">
    <property type="entry name" value="RMMBL"/>
</dbReference>
<dbReference type="Proteomes" id="UP000186323">
    <property type="component" value="Chromosome I"/>
</dbReference>
<feature type="binding site" evidence="12">
    <location>
        <position position="142"/>
    </location>
    <ligand>
        <name>Zn(2+)</name>
        <dbReference type="ChEBI" id="CHEBI:29105"/>
        <label>1</label>
        <note>catalytic</note>
    </ligand>
</feature>
<keyword evidence="3 12" id="KW-0479">Metal-binding</keyword>
<dbReference type="Pfam" id="PF12706">
    <property type="entry name" value="Lactamase_B_2"/>
    <property type="match status" value="1"/>
</dbReference>
<dbReference type="Gene3D" id="3.10.20.580">
    <property type="match status" value="1"/>
</dbReference>
<feature type="binding site" evidence="12">
    <location>
        <position position="445"/>
    </location>
    <ligand>
        <name>Ca(2+)</name>
        <dbReference type="ChEBI" id="CHEBI:29108"/>
    </ligand>
</feature>
<evidence type="ECO:0000256" key="11">
    <source>
        <dbReference type="PIRSR" id="PIRSR004803-2"/>
    </source>
</evidence>
<feature type="binding site" evidence="12">
    <location>
        <position position="392"/>
    </location>
    <ligand>
        <name>Zn(2+)</name>
        <dbReference type="ChEBI" id="CHEBI:29105"/>
        <label>1</label>
        <note>catalytic</note>
    </ligand>
</feature>
<keyword evidence="4 9" id="KW-0255">Endonuclease</keyword>
<feature type="binding site" evidence="12">
    <location>
        <position position="50"/>
    </location>
    <ligand>
        <name>Ca(2+)</name>
        <dbReference type="ChEBI" id="CHEBI:29108"/>
    </ligand>
</feature>
<feature type="binding site" evidence="12">
    <location>
        <position position="48"/>
    </location>
    <ligand>
        <name>Ca(2+)</name>
        <dbReference type="ChEBI" id="CHEBI:29108"/>
    </ligand>
</feature>
<reference evidence="15" key="1">
    <citation type="submission" date="2016-10" db="EMBL/GenBank/DDBJ databases">
        <authorList>
            <person name="Wegmann U."/>
        </authorList>
    </citation>
    <scope>NUCLEOTIDE SEQUENCE [LARGE SCALE GENOMIC DNA]</scope>
</reference>
<comment type="similarity">
    <text evidence="9">Belongs to the metallo-beta-lactamase superfamily. RNA-metabolizing metallo-beta-lactamase-like family. Bacterial RNase J subfamily.</text>
</comment>
<feature type="active site" description="Proton donor" evidence="10">
    <location>
        <position position="197"/>
    </location>
</feature>
<evidence type="ECO:0000313" key="15">
    <source>
        <dbReference type="Proteomes" id="UP000186323"/>
    </source>
</evidence>
<name>A0A1K1LF19_9BACT</name>
<keyword evidence="15" id="KW-1185">Reference proteome</keyword>
<keyword evidence="5 9" id="KW-0378">Hydrolase</keyword>
<comment type="cofactor">
    <cofactor evidence="12">
        <name>Ca(2+)</name>
        <dbReference type="ChEBI" id="CHEBI:29108"/>
    </cofactor>
    <text evidence="12">Binds 1 Ca(2+) cation per subunit. Seen in 1 crystal structure, it is not clear if it is physiologically important.</text>
</comment>
<keyword evidence="9" id="KW-0698">rRNA processing</keyword>
<keyword evidence="8 9" id="KW-0694">RNA-binding</keyword>
<comment type="subunit">
    <text evidence="9">Homodimer, may be a subunit of the RNA degradosome.</text>
</comment>
<dbReference type="PROSITE" id="PS01292">
    <property type="entry name" value="UPF0036"/>
    <property type="match status" value="1"/>
</dbReference>
<dbReference type="InterPro" id="IPR001279">
    <property type="entry name" value="Metallo-B-lactamas"/>
</dbReference>
<feature type="binding site" evidence="12">
    <location>
        <position position="77"/>
    </location>
    <ligand>
        <name>Zn(2+)</name>
        <dbReference type="ChEBI" id="CHEBI:29105"/>
        <label>1</label>
        <note>catalytic</note>
    </ligand>
</feature>
<dbReference type="SUPFAM" id="SSF56281">
    <property type="entry name" value="Metallo-hydrolase/oxidoreductase"/>
    <property type="match status" value="1"/>
</dbReference>
<feature type="binding site" evidence="12">
    <location>
        <position position="78"/>
    </location>
    <ligand>
        <name>Zn(2+)</name>
        <dbReference type="ChEBI" id="CHEBI:29105"/>
        <label>2</label>
        <note>catalytic</note>
    </ligand>
</feature>
<dbReference type="PIRSF" id="PIRSF004803">
    <property type="entry name" value="RnjA"/>
    <property type="match status" value="1"/>
</dbReference>
<dbReference type="RefSeq" id="WP_072334894.1">
    <property type="nucleotide sequence ID" value="NZ_DBGALU010000112.1"/>
</dbReference>
<evidence type="ECO:0000259" key="13">
    <source>
        <dbReference type="SMART" id="SM00849"/>
    </source>
</evidence>
<dbReference type="PANTHER" id="PTHR43694">
    <property type="entry name" value="RIBONUCLEASE J"/>
    <property type="match status" value="1"/>
</dbReference>
<feature type="binding site" evidence="11">
    <location>
        <begin position="234"/>
        <end position="236"/>
    </location>
    <ligand>
        <name>substrate</name>
    </ligand>
</feature>
<dbReference type="InterPro" id="IPR055132">
    <property type="entry name" value="RNase_J_b_CASP"/>
</dbReference>